<dbReference type="SUPFAM" id="SSF51306">
    <property type="entry name" value="LexA/Signal peptidase"/>
    <property type="match status" value="1"/>
</dbReference>
<dbReference type="InterPro" id="IPR001387">
    <property type="entry name" value="Cro/C1-type_HTH"/>
</dbReference>
<dbReference type="PROSITE" id="PS50943">
    <property type="entry name" value="HTH_CROC1"/>
    <property type="match status" value="1"/>
</dbReference>
<dbReference type="RefSeq" id="WP_307191972.1">
    <property type="nucleotide sequence ID" value="NZ_JAUSUN010000013.1"/>
</dbReference>
<dbReference type="PANTHER" id="PTHR33516">
    <property type="entry name" value="LEXA REPRESSOR"/>
    <property type="match status" value="1"/>
</dbReference>
<evidence type="ECO:0000313" key="2">
    <source>
        <dbReference type="EMBL" id="MDQ0414186.1"/>
    </source>
</evidence>
<accession>A0ABU0FW86</accession>
<dbReference type="SUPFAM" id="SSF47413">
    <property type="entry name" value="lambda repressor-like DNA-binding domains"/>
    <property type="match status" value="1"/>
</dbReference>
<sequence length="221" mass="24491">MPRPKNTPMQESMKQYVKEALATYMNSRKISQTDLSVKTGIPKTTINGYVNGTSLPTPGNSEKLSRALGIDKGDIDPRFRDDVDASNLSKVEPMTIKIPVLGKIACGEPIYVAENFSGYQYESITDLPSGNLYYLETEGKSMEPTIPNGSKVLIREQPEVENGEIAAVLLNDETEATLKRVKKQGNTIILMPDNPSFEPYIIDKDHPARIIGKAIRFTQNL</sequence>
<dbReference type="Pfam" id="PF00717">
    <property type="entry name" value="Peptidase_S24"/>
    <property type="match status" value="1"/>
</dbReference>
<dbReference type="EMBL" id="JAUSUN010000013">
    <property type="protein sequence ID" value="MDQ0414186.1"/>
    <property type="molecule type" value="Genomic_DNA"/>
</dbReference>
<dbReference type="EC" id="3.4.21.88" evidence="2"/>
<gene>
    <name evidence="2" type="ORF">J2S25_002393</name>
</gene>
<dbReference type="Gene3D" id="2.10.109.10">
    <property type="entry name" value="Umud Fragment, subunit A"/>
    <property type="match status" value="1"/>
</dbReference>
<dbReference type="PANTHER" id="PTHR33516:SF2">
    <property type="entry name" value="LEXA REPRESSOR-RELATED"/>
    <property type="match status" value="1"/>
</dbReference>
<feature type="domain" description="HTH cro/C1-type" evidence="1">
    <location>
        <begin position="21"/>
        <end position="75"/>
    </location>
</feature>
<dbReference type="Gene3D" id="1.10.260.40">
    <property type="entry name" value="lambda repressor-like DNA-binding domains"/>
    <property type="match status" value="1"/>
</dbReference>
<dbReference type="SMART" id="SM00530">
    <property type="entry name" value="HTH_XRE"/>
    <property type="match status" value="1"/>
</dbReference>
<dbReference type="Pfam" id="PF01381">
    <property type="entry name" value="HTH_3"/>
    <property type="match status" value="1"/>
</dbReference>
<dbReference type="InterPro" id="IPR010982">
    <property type="entry name" value="Lambda_DNA-bd_dom_sf"/>
</dbReference>
<dbReference type="InterPro" id="IPR050077">
    <property type="entry name" value="LexA_repressor"/>
</dbReference>
<keyword evidence="2" id="KW-0378">Hydrolase</keyword>
<dbReference type="InterPro" id="IPR015927">
    <property type="entry name" value="Peptidase_S24_S26A/B/C"/>
</dbReference>
<name>A0ABU0FW86_9BACI</name>
<reference evidence="2 3" key="1">
    <citation type="submission" date="2023-07" db="EMBL/GenBank/DDBJ databases">
        <title>Genomic Encyclopedia of Type Strains, Phase IV (KMG-IV): sequencing the most valuable type-strain genomes for metagenomic binning, comparative biology and taxonomic classification.</title>
        <authorList>
            <person name="Goeker M."/>
        </authorList>
    </citation>
    <scope>NUCLEOTIDE SEQUENCE [LARGE SCALE GENOMIC DNA]</scope>
    <source>
        <strain evidence="2 3">DSM 19598</strain>
    </source>
</reference>
<evidence type="ECO:0000313" key="3">
    <source>
        <dbReference type="Proteomes" id="UP001242313"/>
    </source>
</evidence>
<protein>
    <submittedName>
        <fullName evidence="2">Repressor LexA</fullName>
        <ecNumber evidence="2">3.4.21.88</ecNumber>
    </submittedName>
</protein>
<organism evidence="2 3">
    <name type="scientific">Mesobacillus stamsii</name>
    <dbReference type="NCBI Taxonomy" id="225347"/>
    <lineage>
        <taxon>Bacteria</taxon>
        <taxon>Bacillati</taxon>
        <taxon>Bacillota</taxon>
        <taxon>Bacilli</taxon>
        <taxon>Bacillales</taxon>
        <taxon>Bacillaceae</taxon>
        <taxon>Mesobacillus</taxon>
    </lineage>
</organism>
<dbReference type="Proteomes" id="UP001242313">
    <property type="component" value="Unassembled WGS sequence"/>
</dbReference>
<dbReference type="GO" id="GO:0004252">
    <property type="term" value="F:serine-type endopeptidase activity"/>
    <property type="evidence" value="ECO:0007669"/>
    <property type="project" value="UniProtKB-EC"/>
</dbReference>
<dbReference type="CDD" id="cd06529">
    <property type="entry name" value="S24_LexA-like"/>
    <property type="match status" value="1"/>
</dbReference>
<proteinExistence type="predicted"/>
<dbReference type="InterPro" id="IPR039418">
    <property type="entry name" value="LexA-like"/>
</dbReference>
<evidence type="ECO:0000259" key="1">
    <source>
        <dbReference type="PROSITE" id="PS50943"/>
    </source>
</evidence>
<dbReference type="InterPro" id="IPR036286">
    <property type="entry name" value="LexA/Signal_pep-like_sf"/>
</dbReference>
<keyword evidence="3" id="KW-1185">Reference proteome</keyword>
<dbReference type="CDD" id="cd00093">
    <property type="entry name" value="HTH_XRE"/>
    <property type="match status" value="1"/>
</dbReference>
<comment type="caution">
    <text evidence="2">The sequence shown here is derived from an EMBL/GenBank/DDBJ whole genome shotgun (WGS) entry which is preliminary data.</text>
</comment>